<name>A0A829YMU5_9GAMM</name>
<keyword evidence="4 8" id="KW-0540">Nuclease</keyword>
<evidence type="ECO:0000256" key="9">
    <source>
        <dbReference type="SAM" id="MobiDB-lite"/>
    </source>
</evidence>
<sequence length="754" mass="84584">MKLRKKTRKPKKTTKRPAARTGAPSRPRVSRDQPAIPQVLQAAGRPLDFDELAQRAQRNGASARKRLTKELEELLQSGAIIRNRRDEYCLRERLALTVGTVSAHKDGHGFLMPDDRSAPIYLAPRQMQEAMHGDRAAVRISGTDHRGRPEGAIVEVLERNTREIVGRLYDESGICFVVPDNPRIGHKILVPRQHLGQARPGQVVLVKLVEQPSKTAQPLGHITRVLGEHAAPGMETDIAIHSHGLPFEFPGEVIAEAEAFGNSVSAAAKRGREDLRELPLVTIDGEDARDFDDAVYCEPLRGGSFRLLVAIADVASYVEPNRALDREAQLRGTSVYFPNRVLPMLPEALSNGLCSLNPNVDRLCMVCEMRVSADGKVTRAQFFEGLMRSAARLTYTKVAAYLTNPAAVHEPEVTALGEQLQSLYGVFKALHRQRLQRGALDFDAPELKVKFDAQGRIATFVESTRNDAHRLIEECMIAANVQAARFLKKHRIPTLYRVHGKPEEDRLEQLRSFLQGFNIQLPTDRELEPHDLSEVLARSVGHEEAHLIQTVVIRSMPQAVYQPENIGHFGLALSEYAHFTSPIRRYPDLMVHRGIRHILRGGNAETFPWTTGMVSTLGQSCSHTERRADEATRDAMSWLKCEFMRDKIGEEFDTLVTGVVDFGLFVQIKGMQIDGLVHVSALGADYFSRDKTGYRMVGARSGRIFRLGDHLRVRLINVVIDERKIDFELAEAGGGQRMVRGPWQRRRNQHRGRR</sequence>
<evidence type="ECO:0000256" key="5">
    <source>
        <dbReference type="ARBA" id="ARBA00022801"/>
    </source>
</evidence>
<dbReference type="Pfam" id="PF00575">
    <property type="entry name" value="S1"/>
    <property type="match status" value="1"/>
</dbReference>
<comment type="function">
    <text evidence="8">3'-5' exoribonuclease that releases 5'-nucleoside monophosphates and is involved in maturation of structured RNAs.</text>
</comment>
<dbReference type="GO" id="GO:0008859">
    <property type="term" value="F:exoribonuclease II activity"/>
    <property type="evidence" value="ECO:0007669"/>
    <property type="project" value="UniProtKB-UniRule"/>
</dbReference>
<organism evidence="11 12">
    <name type="scientific">Steroidobacter agaridevorans</name>
    <dbReference type="NCBI Taxonomy" id="2695856"/>
    <lineage>
        <taxon>Bacteria</taxon>
        <taxon>Pseudomonadati</taxon>
        <taxon>Pseudomonadota</taxon>
        <taxon>Gammaproteobacteria</taxon>
        <taxon>Steroidobacterales</taxon>
        <taxon>Steroidobacteraceae</taxon>
        <taxon>Steroidobacter</taxon>
    </lineage>
</organism>
<dbReference type="InterPro" id="IPR040476">
    <property type="entry name" value="CSD2"/>
</dbReference>
<dbReference type="InterPro" id="IPR022966">
    <property type="entry name" value="RNase_II/R_CS"/>
</dbReference>
<dbReference type="Gene3D" id="2.40.50.140">
    <property type="entry name" value="Nucleic acid-binding proteins"/>
    <property type="match status" value="2"/>
</dbReference>
<keyword evidence="7 8" id="KW-0694">RNA-binding</keyword>
<dbReference type="SUPFAM" id="SSF50249">
    <property type="entry name" value="Nucleic acid-binding proteins"/>
    <property type="match status" value="3"/>
</dbReference>
<dbReference type="PROSITE" id="PS50126">
    <property type="entry name" value="S1"/>
    <property type="match status" value="1"/>
</dbReference>
<keyword evidence="3 8" id="KW-0963">Cytoplasm</keyword>
<comment type="catalytic activity">
    <reaction evidence="1 8">
        <text>Exonucleolytic cleavage in the 3'- to 5'-direction to yield nucleoside 5'-phosphates.</text>
        <dbReference type="EC" id="3.1.13.1"/>
    </reaction>
</comment>
<reference evidence="12" key="1">
    <citation type="submission" date="2020-01" db="EMBL/GenBank/DDBJ databases">
        <title>'Steroidobacter agaridevorans' sp. nov., agar-degrading bacteria isolated from rhizosphere soils.</title>
        <authorList>
            <person name="Ikenaga M."/>
            <person name="Kataoka M."/>
            <person name="Murouchi A."/>
            <person name="Katsuragi S."/>
            <person name="Sakai M."/>
        </authorList>
    </citation>
    <scope>NUCLEOTIDE SEQUENCE [LARGE SCALE GENOMIC DNA]</scope>
    <source>
        <strain evidence="12">YU21-B</strain>
    </source>
</reference>
<dbReference type="PANTHER" id="PTHR23355:SF9">
    <property type="entry name" value="DIS3-LIKE EXONUCLEASE 2"/>
    <property type="match status" value="1"/>
</dbReference>
<dbReference type="CDD" id="cd04471">
    <property type="entry name" value="S1_RNase_R"/>
    <property type="match status" value="1"/>
</dbReference>
<dbReference type="RefSeq" id="WP_161816079.1">
    <property type="nucleotide sequence ID" value="NZ_BLJN01000009.1"/>
</dbReference>
<dbReference type="Pfam" id="PF00773">
    <property type="entry name" value="RNB"/>
    <property type="match status" value="1"/>
</dbReference>
<dbReference type="EC" id="3.1.13.1" evidence="8"/>
<dbReference type="EMBL" id="BLJN01000009">
    <property type="protein sequence ID" value="GFE84479.1"/>
    <property type="molecule type" value="Genomic_DNA"/>
</dbReference>
<accession>A0A829YMU5</accession>
<feature type="domain" description="S1 motif" evidence="10">
    <location>
        <begin position="649"/>
        <end position="730"/>
    </location>
</feature>
<feature type="region of interest" description="Disordered" evidence="9">
    <location>
        <begin position="1"/>
        <end position="38"/>
    </location>
</feature>
<dbReference type="InterPro" id="IPR003029">
    <property type="entry name" value="S1_domain"/>
</dbReference>
<dbReference type="InterPro" id="IPR013223">
    <property type="entry name" value="RNase_B_OB_dom"/>
</dbReference>
<dbReference type="GO" id="GO:0005829">
    <property type="term" value="C:cytosol"/>
    <property type="evidence" value="ECO:0007669"/>
    <property type="project" value="TreeGrafter"/>
</dbReference>
<dbReference type="SMART" id="SM00357">
    <property type="entry name" value="CSP"/>
    <property type="match status" value="1"/>
</dbReference>
<feature type="compositionally biased region" description="Basic residues" evidence="9">
    <location>
        <begin position="1"/>
        <end position="18"/>
    </location>
</feature>
<dbReference type="GO" id="GO:0006402">
    <property type="term" value="P:mRNA catabolic process"/>
    <property type="evidence" value="ECO:0007669"/>
    <property type="project" value="TreeGrafter"/>
</dbReference>
<evidence type="ECO:0000313" key="12">
    <source>
        <dbReference type="Proteomes" id="UP000445000"/>
    </source>
</evidence>
<dbReference type="Pfam" id="PF08206">
    <property type="entry name" value="OB_RNB"/>
    <property type="match status" value="1"/>
</dbReference>
<comment type="caution">
    <text evidence="11">The sequence shown here is derived from an EMBL/GenBank/DDBJ whole genome shotgun (WGS) entry which is preliminary data.</text>
</comment>
<evidence type="ECO:0000256" key="6">
    <source>
        <dbReference type="ARBA" id="ARBA00022839"/>
    </source>
</evidence>
<dbReference type="InterPro" id="IPR011129">
    <property type="entry name" value="CSD"/>
</dbReference>
<evidence type="ECO:0000313" key="11">
    <source>
        <dbReference type="EMBL" id="GFE84479.1"/>
    </source>
</evidence>
<comment type="similarity">
    <text evidence="8">Belongs to the RNR ribonuclease family. RNase R subfamily.</text>
</comment>
<gene>
    <name evidence="11" type="primary">vacB</name>
    <name evidence="8" type="synonym">rnr</name>
    <name evidence="11" type="ORF">GCM10011487_64790</name>
</gene>
<dbReference type="NCBIfam" id="TIGR00358">
    <property type="entry name" value="3_prime_RNase"/>
    <property type="match status" value="1"/>
</dbReference>
<evidence type="ECO:0000256" key="4">
    <source>
        <dbReference type="ARBA" id="ARBA00022722"/>
    </source>
</evidence>
<evidence type="ECO:0000256" key="1">
    <source>
        <dbReference type="ARBA" id="ARBA00001849"/>
    </source>
</evidence>
<dbReference type="SMART" id="SM00955">
    <property type="entry name" value="RNB"/>
    <property type="match status" value="1"/>
</dbReference>
<dbReference type="Proteomes" id="UP000445000">
    <property type="component" value="Unassembled WGS sequence"/>
</dbReference>
<dbReference type="AlphaFoldDB" id="A0A829YMU5"/>
<keyword evidence="5 8" id="KW-0378">Hydrolase</keyword>
<dbReference type="GO" id="GO:0003723">
    <property type="term" value="F:RNA binding"/>
    <property type="evidence" value="ECO:0007669"/>
    <property type="project" value="UniProtKB-UniRule"/>
</dbReference>
<dbReference type="HAMAP" id="MF_01895">
    <property type="entry name" value="RNase_R"/>
    <property type="match status" value="1"/>
</dbReference>
<dbReference type="InterPro" id="IPR004476">
    <property type="entry name" value="RNase_II/RNase_R"/>
</dbReference>
<dbReference type="PROSITE" id="PS01175">
    <property type="entry name" value="RIBONUCLEASE_II"/>
    <property type="match status" value="1"/>
</dbReference>
<keyword evidence="6 8" id="KW-0269">Exonuclease</keyword>
<dbReference type="Pfam" id="PF17876">
    <property type="entry name" value="CSD2"/>
    <property type="match status" value="1"/>
</dbReference>
<protein>
    <recommendedName>
        <fullName evidence="8">Ribonuclease R</fullName>
        <shortName evidence="8">RNase R</shortName>
        <ecNumber evidence="8">3.1.13.1</ecNumber>
    </recommendedName>
</protein>
<dbReference type="InterPro" id="IPR001900">
    <property type="entry name" value="RNase_II/R"/>
</dbReference>
<evidence type="ECO:0000259" key="10">
    <source>
        <dbReference type="PROSITE" id="PS50126"/>
    </source>
</evidence>
<dbReference type="SMART" id="SM00316">
    <property type="entry name" value="S1"/>
    <property type="match status" value="1"/>
</dbReference>
<proteinExistence type="inferred from homology"/>
<evidence type="ECO:0000256" key="3">
    <source>
        <dbReference type="ARBA" id="ARBA00022490"/>
    </source>
</evidence>
<evidence type="ECO:0000256" key="8">
    <source>
        <dbReference type="HAMAP-Rule" id="MF_01895"/>
    </source>
</evidence>
<dbReference type="InterPro" id="IPR012340">
    <property type="entry name" value="NA-bd_OB-fold"/>
</dbReference>
<evidence type="ECO:0000256" key="2">
    <source>
        <dbReference type="ARBA" id="ARBA00004496"/>
    </source>
</evidence>
<dbReference type="InterPro" id="IPR050180">
    <property type="entry name" value="RNR_Ribonuclease"/>
</dbReference>
<dbReference type="NCBIfam" id="TIGR02063">
    <property type="entry name" value="RNase_R"/>
    <property type="match status" value="1"/>
</dbReference>
<dbReference type="PANTHER" id="PTHR23355">
    <property type="entry name" value="RIBONUCLEASE"/>
    <property type="match status" value="1"/>
</dbReference>
<dbReference type="InterPro" id="IPR011805">
    <property type="entry name" value="RNase_R"/>
</dbReference>
<keyword evidence="12" id="KW-1185">Reference proteome</keyword>
<comment type="subcellular location">
    <subcellularLocation>
        <location evidence="2 8">Cytoplasm</location>
    </subcellularLocation>
</comment>
<evidence type="ECO:0000256" key="7">
    <source>
        <dbReference type="ARBA" id="ARBA00022884"/>
    </source>
</evidence>